<feature type="region of interest" description="Disordered" evidence="6">
    <location>
        <begin position="1041"/>
        <end position="1084"/>
    </location>
</feature>
<evidence type="ECO:0000256" key="6">
    <source>
        <dbReference type="SAM" id="MobiDB-lite"/>
    </source>
</evidence>
<dbReference type="GO" id="GO:0005975">
    <property type="term" value="P:carbohydrate metabolic process"/>
    <property type="evidence" value="ECO:0007669"/>
    <property type="project" value="InterPro"/>
</dbReference>
<keyword evidence="2 7" id="KW-0812">Transmembrane</keyword>
<dbReference type="OrthoDB" id="5358475at2759"/>
<feature type="signal peptide" evidence="8">
    <location>
        <begin position="1"/>
        <end position="19"/>
    </location>
</feature>
<feature type="domain" description="Rhodopsin" evidence="10">
    <location>
        <begin position="747"/>
        <end position="985"/>
    </location>
</feature>
<evidence type="ECO:0000313" key="12">
    <source>
        <dbReference type="Proteomes" id="UP000070133"/>
    </source>
</evidence>
<evidence type="ECO:0000256" key="4">
    <source>
        <dbReference type="ARBA" id="ARBA00023136"/>
    </source>
</evidence>
<evidence type="ECO:0000256" key="3">
    <source>
        <dbReference type="ARBA" id="ARBA00022989"/>
    </source>
</evidence>
<feature type="domain" description="Non-reducing end beta-L-arabinofuranosidase-like GH127 catalytic" evidence="9">
    <location>
        <begin position="273"/>
        <end position="426"/>
    </location>
</feature>
<dbReference type="InterPro" id="IPR052337">
    <property type="entry name" value="SAT4-like"/>
</dbReference>
<comment type="caution">
    <text evidence="11">The sequence shown here is derived from an EMBL/GenBank/DDBJ whole genome shotgun (WGS) entry which is preliminary data.</text>
</comment>
<evidence type="ECO:0000256" key="2">
    <source>
        <dbReference type="ARBA" id="ARBA00022692"/>
    </source>
</evidence>
<keyword evidence="4 7" id="KW-0472">Membrane</keyword>
<keyword evidence="12" id="KW-1185">Reference proteome</keyword>
<comment type="subcellular location">
    <subcellularLocation>
        <location evidence="1">Membrane</location>
        <topology evidence="1">Multi-pass membrane protein</topology>
    </subcellularLocation>
</comment>
<dbReference type="GO" id="GO:0016020">
    <property type="term" value="C:membrane"/>
    <property type="evidence" value="ECO:0007669"/>
    <property type="project" value="UniProtKB-SubCell"/>
</dbReference>
<evidence type="ECO:0000259" key="10">
    <source>
        <dbReference type="Pfam" id="PF20684"/>
    </source>
</evidence>
<feature type="chain" id="PRO_5007806478" evidence="8">
    <location>
        <begin position="20"/>
        <end position="1084"/>
    </location>
</feature>
<keyword evidence="8" id="KW-0732">Signal</keyword>
<evidence type="ECO:0000256" key="7">
    <source>
        <dbReference type="SAM" id="Phobius"/>
    </source>
</evidence>
<keyword evidence="3 7" id="KW-1133">Transmembrane helix</keyword>
<gene>
    <name evidence="11" type="ORF">AC578_5037</name>
</gene>
<evidence type="ECO:0000256" key="8">
    <source>
        <dbReference type="SAM" id="SignalP"/>
    </source>
</evidence>
<dbReference type="PANTHER" id="PTHR33048:SF47">
    <property type="entry name" value="INTEGRAL MEMBRANE PROTEIN-RELATED"/>
    <property type="match status" value="1"/>
</dbReference>
<dbReference type="InterPro" id="IPR012878">
    <property type="entry name" value="Beta-AFase-like_GH127_cat"/>
</dbReference>
<dbReference type="EMBL" id="LFZN01000130">
    <property type="protein sequence ID" value="KXS97876.1"/>
    <property type="molecule type" value="Genomic_DNA"/>
</dbReference>
<evidence type="ECO:0000256" key="1">
    <source>
        <dbReference type="ARBA" id="ARBA00004141"/>
    </source>
</evidence>
<evidence type="ECO:0000313" key="11">
    <source>
        <dbReference type="EMBL" id="KXS97876.1"/>
    </source>
</evidence>
<dbReference type="STRING" id="321146.A0A139H5Z1"/>
<dbReference type="AlphaFoldDB" id="A0A139H5Z1"/>
<comment type="similarity">
    <text evidence="5">Belongs to the SAT4 family.</text>
</comment>
<feature type="transmembrane region" description="Helical" evidence="7">
    <location>
        <begin position="725"/>
        <end position="744"/>
    </location>
</feature>
<dbReference type="InterPro" id="IPR008928">
    <property type="entry name" value="6-hairpin_glycosidase_sf"/>
</dbReference>
<feature type="transmembrane region" description="Helical" evidence="7">
    <location>
        <begin position="920"/>
        <end position="940"/>
    </location>
</feature>
<dbReference type="PANTHER" id="PTHR33048">
    <property type="entry name" value="PTH11-LIKE INTEGRAL MEMBRANE PROTEIN (AFU_ORTHOLOGUE AFUA_5G11245)"/>
    <property type="match status" value="1"/>
</dbReference>
<feature type="transmembrane region" description="Helical" evidence="7">
    <location>
        <begin position="806"/>
        <end position="830"/>
    </location>
</feature>
<evidence type="ECO:0000259" key="9">
    <source>
        <dbReference type="Pfam" id="PF07944"/>
    </source>
</evidence>
<organism evidence="11 12">
    <name type="scientific">Pseudocercospora eumusae</name>
    <dbReference type="NCBI Taxonomy" id="321146"/>
    <lineage>
        <taxon>Eukaryota</taxon>
        <taxon>Fungi</taxon>
        <taxon>Dikarya</taxon>
        <taxon>Ascomycota</taxon>
        <taxon>Pezizomycotina</taxon>
        <taxon>Dothideomycetes</taxon>
        <taxon>Dothideomycetidae</taxon>
        <taxon>Mycosphaerellales</taxon>
        <taxon>Mycosphaerellaceae</taxon>
        <taxon>Pseudocercospora</taxon>
    </lineage>
</organism>
<feature type="compositionally biased region" description="Low complexity" evidence="6">
    <location>
        <begin position="1053"/>
        <end position="1068"/>
    </location>
</feature>
<feature type="transmembrane region" description="Helical" evidence="7">
    <location>
        <begin position="764"/>
        <end position="786"/>
    </location>
</feature>
<dbReference type="Pfam" id="PF07944">
    <property type="entry name" value="Beta-AFase-like_GH127_cat"/>
    <property type="match status" value="1"/>
</dbReference>
<dbReference type="InterPro" id="IPR049326">
    <property type="entry name" value="Rhodopsin_dom_fungi"/>
</dbReference>
<dbReference type="Proteomes" id="UP000070133">
    <property type="component" value="Unassembled WGS sequence"/>
</dbReference>
<feature type="transmembrane region" description="Helical" evidence="7">
    <location>
        <begin position="842"/>
        <end position="868"/>
    </location>
</feature>
<dbReference type="Pfam" id="PF20684">
    <property type="entry name" value="Fung_rhodopsin"/>
    <property type="match status" value="1"/>
</dbReference>
<protein>
    <submittedName>
        <fullName evidence="11">Uncharacterized protein</fullName>
    </submittedName>
</protein>
<feature type="transmembrane region" description="Helical" evidence="7">
    <location>
        <begin position="888"/>
        <end position="908"/>
    </location>
</feature>
<reference evidence="11 12" key="1">
    <citation type="submission" date="2015-07" db="EMBL/GenBank/DDBJ databases">
        <title>Comparative genomics of the Sigatoka disease complex on banana suggests a link between parallel evolutionary changes in Pseudocercospora fijiensis and Pseudocercospora eumusae and increased virulence on the banana host.</title>
        <authorList>
            <person name="Chang T.-C."/>
            <person name="Salvucci A."/>
            <person name="Crous P.W."/>
            <person name="Stergiopoulos I."/>
        </authorList>
    </citation>
    <scope>NUCLEOTIDE SEQUENCE [LARGE SCALE GENOMIC DNA]</scope>
    <source>
        <strain evidence="11 12">CBS 114824</strain>
    </source>
</reference>
<accession>A0A139H5Z1</accession>
<proteinExistence type="inferred from homology"/>
<sequence length="1084" mass="121521">MKAFQFIIYPLSCLTGILAAEPEVKPLVPFVYNEIPLGKITPNGWLRAEMETEAAGLAGHLYDFYQFVRNSSWLGGTREYSRLNEAFPYWLNGLVPLAYTLNDQRLKDQVHEATDYLLKNMIADDGWIGPEKGGYRLIWARTLIFFAWTPLVDANKTYEEPIVTAMHNFNDLMLSMLRNNGTGLIAQKDGVLDDGYYFWHMSRVAETIVSLQWLYDKYPRGKEKELLESMDLLHHYGYKWEEWYVNGTYAFKDLYELADNVTDDNFQFLHGVNVGEALKAAAVIRRFTHNDSLIETNRNGFQWSMDYHGAPSGTIIADERLDGLQPFYGAETCTAVEVMFSASWSYRALGENFYADGAERAAYNALPGAVTGDWWAHVYMSQSNQPFSKNLSWSPFFDVNTLGQTYGLEPNYPCCTVNHPQGLPKFVQAAYATVGDRGLLHALLAPASVITEVGGGSVRVDCDTNYPFEDVLVYTIQAEKPFDFYIRQPGWARGYTLSYSASEHSELSFDNKSSLHKIPLPAGNSTVMYSIGTEVRVEPRVNDTVAVYRGALLYAAEVKAEISTTGPHNYRNLTLYPDDYAPPESKDYVMLNASEWNIAVDPSTIKYHARAETAMDDGDVPKIEPLPRPIFAAEAVPMHMTVKACLIEWPLLNQSTPDGPIPLKERVCQGEVFDAKLIPYGSAKLRMTEILVGLISTESTSTVMIILQPRTSHLSAKRSAEDGHATGTAVVVTSITFTAIAALLTTLRVYTRIKISKNAGIDDWLVIACVLISTGVTVTMSEQVQYGMGKHFSTLPEESRIVMNKWFWASTWNYALGLGVVKLSILFQYLRFIPMRSYRIACYVLMVLNAACTLYGFFACFFMCNPVYDFWEKPPGEGNCLDRTTIWYSMAGGNMFNDIVITILPIPPLSKLKFPRLQKIILMVVFGVGGITCIMSILRLPALHKISESLDPSWNNPSAAIWSSMELNTSIITCNIPTLKGLVSRLFPAMAFGDSYLRTRSNQIHPISFTNGSSSGGRTLRDSMHTEKARLAAQELELRIQQSRTPALKESEFSPIPSTPTSPLSPEFDLVGNRRSRFAPDRRP</sequence>
<evidence type="ECO:0000256" key="5">
    <source>
        <dbReference type="ARBA" id="ARBA00038359"/>
    </source>
</evidence>
<dbReference type="SUPFAM" id="SSF48208">
    <property type="entry name" value="Six-hairpin glycosidases"/>
    <property type="match status" value="1"/>
</dbReference>
<name>A0A139H5Z1_9PEZI</name>